<dbReference type="InterPro" id="IPR029058">
    <property type="entry name" value="AB_hydrolase_fold"/>
</dbReference>
<proteinExistence type="predicted"/>
<name>A0A9W6ETR0_9FLAO</name>
<evidence type="ECO:0000256" key="1">
    <source>
        <dbReference type="ARBA" id="ARBA00022801"/>
    </source>
</evidence>
<reference evidence="3" key="1">
    <citation type="submission" date="2022-07" db="EMBL/GenBank/DDBJ databases">
        <title>Taxonomy of Novel Oxalotrophic and Methylotrophic Bacteria.</title>
        <authorList>
            <person name="Sahin N."/>
            <person name="Tani A."/>
        </authorList>
    </citation>
    <scope>NUCLEOTIDE SEQUENCE</scope>
    <source>
        <strain evidence="3">AM327</strain>
    </source>
</reference>
<evidence type="ECO:0000313" key="4">
    <source>
        <dbReference type="Proteomes" id="UP001143545"/>
    </source>
</evidence>
<organism evidence="3 4">
    <name type="scientific">Neptunitalea chrysea</name>
    <dbReference type="NCBI Taxonomy" id="1647581"/>
    <lineage>
        <taxon>Bacteria</taxon>
        <taxon>Pseudomonadati</taxon>
        <taxon>Bacteroidota</taxon>
        <taxon>Flavobacteriia</taxon>
        <taxon>Flavobacteriales</taxon>
        <taxon>Flavobacteriaceae</taxon>
        <taxon>Neptunitalea</taxon>
    </lineage>
</organism>
<dbReference type="Proteomes" id="UP001143545">
    <property type="component" value="Unassembled WGS sequence"/>
</dbReference>
<feature type="domain" description="BD-FAE-like" evidence="2">
    <location>
        <begin position="52"/>
        <end position="254"/>
    </location>
</feature>
<dbReference type="PANTHER" id="PTHR48081">
    <property type="entry name" value="AB HYDROLASE SUPERFAMILY PROTEIN C4A8.06C"/>
    <property type="match status" value="1"/>
</dbReference>
<dbReference type="Gene3D" id="3.40.50.1820">
    <property type="entry name" value="alpha/beta hydrolase"/>
    <property type="match status" value="1"/>
</dbReference>
<keyword evidence="4" id="KW-1185">Reference proteome</keyword>
<dbReference type="PANTHER" id="PTHR48081:SF6">
    <property type="entry name" value="PEPTIDASE S9 PROLYL OLIGOPEPTIDASE CATALYTIC DOMAIN-CONTAINING PROTEIN"/>
    <property type="match status" value="1"/>
</dbReference>
<dbReference type="EMBL" id="BRVP01000003">
    <property type="protein sequence ID" value="GLB51469.1"/>
    <property type="molecule type" value="Genomic_DNA"/>
</dbReference>
<dbReference type="InterPro" id="IPR049492">
    <property type="entry name" value="BD-FAE-like_dom"/>
</dbReference>
<dbReference type="Pfam" id="PF20434">
    <property type="entry name" value="BD-FAE"/>
    <property type="match status" value="1"/>
</dbReference>
<gene>
    <name evidence="3" type="ORF">NBRC110019_05080</name>
</gene>
<dbReference type="SUPFAM" id="SSF53474">
    <property type="entry name" value="alpha/beta-Hydrolases"/>
    <property type="match status" value="1"/>
</dbReference>
<protein>
    <submittedName>
        <fullName evidence="3">Endo-1,4-beta-xylanase</fullName>
    </submittedName>
</protein>
<dbReference type="AlphaFoldDB" id="A0A9W6ETR0"/>
<evidence type="ECO:0000313" key="3">
    <source>
        <dbReference type="EMBL" id="GLB51469.1"/>
    </source>
</evidence>
<dbReference type="GO" id="GO:0016787">
    <property type="term" value="F:hydrolase activity"/>
    <property type="evidence" value="ECO:0007669"/>
    <property type="project" value="UniProtKB-KW"/>
</dbReference>
<evidence type="ECO:0000259" key="2">
    <source>
        <dbReference type="Pfam" id="PF20434"/>
    </source>
</evidence>
<sequence length="300" mass="33158">MSYSLFAQTSGVTTMKLWNNNIPNFQTSNSKEEVTNTDYKTIWVSHVQEPSIDVYLPTKRIATGAGVLICPGGGYAGLAYDWEGTDMAKWLNSKGIAAFVLKYRLPGDASVKTSYLAALQDAQRAMKIIKQHAKEWNLTEGQLGVMGFSAGGHLASTLGTQYDREVYASIDNTDKLSAKPDFMILIYPVISMKEGVTHQGSKDNLLGKNPSKDLVLQYSNELNVTKNTPPTFLLHANDDGAVPVKNSLLMYEALTKNNVPVEMHLFPYGGHGFAFGYETAGLSEWTTLCYNWITFLMLKK</sequence>
<comment type="caution">
    <text evidence="3">The sequence shown here is derived from an EMBL/GenBank/DDBJ whole genome shotgun (WGS) entry which is preliminary data.</text>
</comment>
<keyword evidence="1" id="KW-0378">Hydrolase</keyword>
<dbReference type="InterPro" id="IPR050300">
    <property type="entry name" value="GDXG_lipolytic_enzyme"/>
</dbReference>
<accession>A0A9W6ETR0</accession>